<feature type="domain" description="DUF4931" evidence="1">
    <location>
        <begin position="16"/>
        <end position="133"/>
    </location>
</feature>
<sequence length="262" mass="30171">MIEENEAPLIFSHVAAQGKPMHMQAETVGCPFCDYQETENILKQEGDFLWIKNKFPTLNHTNQTLIIESKDHNGDISTHKQQENRDLIRFALHCWQQMKADPRYRSVLFYKNHGPLSGGSLKHPHMQIVGLEEMDGERNVQTKNFVGIKVLEEAGLAINFSKFPTMGFLEINLLMELGQDTDAFADYLQKIVVFVLNRYHHGRCDSFNLFFFEQAGKRIAKIVPRFVDSPYFVGYRLAQNFSDAHLATIGEEFRVFLLGKVE</sequence>
<name>A0ABU3FLM9_9ENTE</name>
<dbReference type="Pfam" id="PF20956">
    <property type="entry name" value="DUF4931_C"/>
    <property type="match status" value="1"/>
</dbReference>
<dbReference type="EMBL" id="JARQBN010000001">
    <property type="protein sequence ID" value="MDT2826879.1"/>
    <property type="molecule type" value="Genomic_DNA"/>
</dbReference>
<dbReference type="SUPFAM" id="SSF54197">
    <property type="entry name" value="HIT-like"/>
    <property type="match status" value="1"/>
</dbReference>
<comment type="caution">
    <text evidence="3">The sequence shown here is derived from an EMBL/GenBank/DDBJ whole genome shotgun (WGS) entry which is preliminary data.</text>
</comment>
<proteinExistence type="predicted"/>
<dbReference type="InterPro" id="IPR012361">
    <property type="entry name" value="GalT_short"/>
</dbReference>
<reference evidence="3 4" key="1">
    <citation type="submission" date="2023-03" db="EMBL/GenBank/DDBJ databases">
        <authorList>
            <person name="Shen W."/>
            <person name="Cai J."/>
        </authorList>
    </citation>
    <scope>NUCLEOTIDE SEQUENCE [LARGE SCALE GENOMIC DNA]</scope>
    <source>
        <strain evidence="3 4">B101</strain>
    </source>
</reference>
<gene>
    <name evidence="3" type="ORF">P7H59_00255</name>
</gene>
<keyword evidence="4" id="KW-1185">Reference proteome</keyword>
<accession>A0ABU3FLM9</accession>
<dbReference type="Pfam" id="PF16285">
    <property type="entry name" value="DUF4931_N"/>
    <property type="match status" value="1"/>
</dbReference>
<dbReference type="Proteomes" id="UP001265301">
    <property type="component" value="Unassembled WGS sequence"/>
</dbReference>
<dbReference type="InterPro" id="IPR049285">
    <property type="entry name" value="DUF4931_C"/>
</dbReference>
<evidence type="ECO:0000259" key="1">
    <source>
        <dbReference type="Pfam" id="PF16285"/>
    </source>
</evidence>
<dbReference type="Gene3D" id="3.30.428.10">
    <property type="entry name" value="HIT-like"/>
    <property type="match status" value="1"/>
</dbReference>
<feature type="domain" description="DUF4931" evidence="2">
    <location>
        <begin position="138"/>
        <end position="242"/>
    </location>
</feature>
<dbReference type="InterPro" id="IPR046322">
    <property type="entry name" value="DUF4931"/>
</dbReference>
<dbReference type="PIRSF" id="PIRSF031505">
    <property type="entry name" value="GalT_short"/>
    <property type="match status" value="1"/>
</dbReference>
<dbReference type="InterPro" id="IPR036265">
    <property type="entry name" value="HIT-like_sf"/>
</dbReference>
<evidence type="ECO:0000313" key="4">
    <source>
        <dbReference type="Proteomes" id="UP001265301"/>
    </source>
</evidence>
<protein>
    <submittedName>
        <fullName evidence="3">DUF4931 domain-containing protein</fullName>
    </submittedName>
</protein>
<evidence type="ECO:0000259" key="2">
    <source>
        <dbReference type="Pfam" id="PF20956"/>
    </source>
</evidence>
<evidence type="ECO:0000313" key="3">
    <source>
        <dbReference type="EMBL" id="MDT2826879.1"/>
    </source>
</evidence>
<dbReference type="RefSeq" id="WP_311818149.1">
    <property type="nucleotide sequence ID" value="NZ_JARQBN010000001.1"/>
</dbReference>
<organism evidence="3 4">
    <name type="scientific">Enterococcus viikkiensis</name>
    <dbReference type="NCBI Taxonomy" id="930854"/>
    <lineage>
        <taxon>Bacteria</taxon>
        <taxon>Bacillati</taxon>
        <taxon>Bacillota</taxon>
        <taxon>Bacilli</taxon>
        <taxon>Lactobacillales</taxon>
        <taxon>Enterococcaceae</taxon>
        <taxon>Enterococcus</taxon>
    </lineage>
</organism>